<name>A0A1H0KA05_9ACTN</name>
<evidence type="ECO:0000313" key="1">
    <source>
        <dbReference type="EMBL" id="SDO52775.1"/>
    </source>
</evidence>
<dbReference type="Proteomes" id="UP000199341">
    <property type="component" value="Unassembled WGS sequence"/>
</dbReference>
<accession>A0A1H0KA05</accession>
<keyword evidence="2" id="KW-1185">Reference proteome</keyword>
<protein>
    <submittedName>
        <fullName evidence="1">Uncharacterized protein</fullName>
    </submittedName>
</protein>
<organism evidence="1 2">
    <name type="scientific">Actinacidiphila guanduensis</name>
    <dbReference type="NCBI Taxonomy" id="310781"/>
    <lineage>
        <taxon>Bacteria</taxon>
        <taxon>Bacillati</taxon>
        <taxon>Actinomycetota</taxon>
        <taxon>Actinomycetes</taxon>
        <taxon>Kitasatosporales</taxon>
        <taxon>Streptomycetaceae</taxon>
        <taxon>Actinacidiphila</taxon>
    </lineage>
</organism>
<dbReference type="STRING" id="310781.SAMN05216259_110173"/>
<dbReference type="InterPro" id="IPR011009">
    <property type="entry name" value="Kinase-like_dom_sf"/>
</dbReference>
<dbReference type="AlphaFoldDB" id="A0A1H0KA05"/>
<reference evidence="1 2" key="1">
    <citation type="submission" date="2016-10" db="EMBL/GenBank/DDBJ databases">
        <authorList>
            <person name="de Groot N.N."/>
        </authorList>
    </citation>
    <scope>NUCLEOTIDE SEQUENCE [LARGE SCALE GENOMIC DNA]</scope>
    <source>
        <strain evidence="1 2">CGMCC 4.2022</strain>
    </source>
</reference>
<dbReference type="SUPFAM" id="SSF56112">
    <property type="entry name" value="Protein kinase-like (PK-like)"/>
    <property type="match status" value="1"/>
</dbReference>
<dbReference type="OrthoDB" id="3492988at2"/>
<sequence length="520" mass="55120">MTDFAGVDPQRVRQLANRLKDLAAALTSDGGTIRTNFGRWGGSLDLSVIAQQAQQVADDAHDMALRADEAMNLLDGAGRPYLCGINGDMYQIPWDTKDIDPAKEAQQEANELSKALADPKAPDSRRIILDVAQSLADHQEDTAYMTAFMVNGGIKDIAGAAGALHAEDGTHENALLSKESIAALAQFGQAAQKLTDLAVKGDYPHPAPDYLAPLTHPTDDDAWSIGMLLKYGPPGDKWNAQVLSGISGGMLDWREKQGAMRPDYEMFPGNGAFPGYYGDGKAWFDDLGLRAVGSEPGAEQAAAAIRANDPVLAVLDKLGDNAQGSRDLLGQDTAASRRYAADLVEYNWQTTGRTGTVDDSEPIGRVLALAASDRGPAFADQSGQAAYNILAAAAKENTTFGSRSQKEQLAYPTYPQSTAVALAGITATWADQLGASSKIAGPQAGGYATLEHDLVLPHDDLQSVMELFTRNDPSAAAMFDTAMHAQLSDAADSRLDVSNLGNMIGLFTKAKNAISYSAAQ</sequence>
<dbReference type="RefSeq" id="WP_143031738.1">
    <property type="nucleotide sequence ID" value="NZ_FNIE01000010.1"/>
</dbReference>
<gene>
    <name evidence="1" type="ORF">SAMN05216259_110173</name>
</gene>
<evidence type="ECO:0000313" key="2">
    <source>
        <dbReference type="Proteomes" id="UP000199341"/>
    </source>
</evidence>
<dbReference type="EMBL" id="FNIE01000010">
    <property type="protein sequence ID" value="SDO52775.1"/>
    <property type="molecule type" value="Genomic_DNA"/>
</dbReference>
<proteinExistence type="predicted"/>